<gene>
    <name evidence="9" type="ORF">M0811_02099</name>
</gene>
<keyword evidence="4 6" id="KW-0378">Hydrolase</keyword>
<evidence type="ECO:0000256" key="4">
    <source>
        <dbReference type="ARBA" id="ARBA00022801"/>
    </source>
</evidence>
<dbReference type="InterPro" id="IPR051167">
    <property type="entry name" value="Prolyl_oligopep/macrocyclase"/>
</dbReference>
<dbReference type="GO" id="GO:0006508">
    <property type="term" value="P:proteolysis"/>
    <property type="evidence" value="ECO:0007669"/>
    <property type="project" value="UniProtKB-KW"/>
</dbReference>
<dbReference type="PROSITE" id="PS00708">
    <property type="entry name" value="PRO_ENDOPEP_SER"/>
    <property type="match status" value="1"/>
</dbReference>
<evidence type="ECO:0000259" key="7">
    <source>
        <dbReference type="Pfam" id="PF00326"/>
    </source>
</evidence>
<dbReference type="PANTHER" id="PTHR42881">
    <property type="entry name" value="PROLYL ENDOPEPTIDASE"/>
    <property type="match status" value="1"/>
</dbReference>
<dbReference type="EC" id="3.4.21.-" evidence="6"/>
<dbReference type="OrthoDB" id="248387at2759"/>
<organism evidence="9 10">
    <name type="scientific">Anaeramoeba ignava</name>
    <name type="common">Anaerobic marine amoeba</name>
    <dbReference type="NCBI Taxonomy" id="1746090"/>
    <lineage>
        <taxon>Eukaryota</taxon>
        <taxon>Metamonada</taxon>
        <taxon>Anaeramoebidae</taxon>
        <taxon>Anaeramoeba</taxon>
    </lineage>
</organism>
<sequence>MSEQIKFEYPLTRRDETISRDYHGTKVLDPYDWLSEDNDEKNEWIKAQNDLTNKYLSLAKEIKEKANQKIEDNLNFPKYSAPFIVGDRYYFYYNTGLQNQTPLYYQKALDDEPVLFLDPNTFSEDGTTSLSATGFSKSGKYFAYGRSESGSDWQTIYVMDAKEGNHLEDKIQFVKFSTITWTIDDKGFFYSRYPKSESKDLGTETQANIYHRLYYHRIGTKQEEDELIYGDDENEKLMFFAEVTEDGKYLVLYVSQSTVHVNKLYLFDLDKIEKEEKTGLWKPFKLIDNFDAEYDYIDHNGTLFYFKTNNKADNNKIIQIDIANPDPQNWKVIVDEKEDSVLESARVVNQDYLVLCYLHNVANQVYLYNFKGELLSEIKLPDLGSVAGLDTNKKDSEFFIYFTSFLNPSTILHYDFKTQSTKIFKQVNIKGFDTNEFETKQEFYESKDGTKVPMFIISNKNTELNGENPCWLYGYGGFNITIGISFSVSRLVFIKHFGGIYCIANIRGGGEFGESWHKQGMLEKKQNVFDDFISAGEFLVDKKYTNPSKLIINGGSNGGLLVAAVTNQRPDLFGCCVAAVGVLDMLRFHEYTIGAQWCGEYGSSENKKDFEFLIKYSPLHNVKSDIPYPAVLLTTADHDDRVSPIHSFKFISELQFKLAKIQKQPLMIRIDTKSGHGRGKSLKMRIEETSDIYAFVAQCLGLKWKD</sequence>
<evidence type="ECO:0000256" key="5">
    <source>
        <dbReference type="ARBA" id="ARBA00022825"/>
    </source>
</evidence>
<dbReference type="AlphaFoldDB" id="A0A9Q0LBW0"/>
<dbReference type="InterPro" id="IPR002470">
    <property type="entry name" value="Peptidase_S9A"/>
</dbReference>
<dbReference type="GO" id="GO:0004252">
    <property type="term" value="F:serine-type endopeptidase activity"/>
    <property type="evidence" value="ECO:0007669"/>
    <property type="project" value="UniProtKB-UniRule"/>
</dbReference>
<dbReference type="Pfam" id="PF02897">
    <property type="entry name" value="Peptidase_S9_N"/>
    <property type="match status" value="1"/>
</dbReference>
<dbReference type="SUPFAM" id="SSF50993">
    <property type="entry name" value="Peptidase/esterase 'gauge' domain"/>
    <property type="match status" value="1"/>
</dbReference>
<protein>
    <recommendedName>
        <fullName evidence="6">Prolyl endopeptidase</fullName>
        <ecNumber evidence="6">3.4.21.-</ecNumber>
    </recommendedName>
</protein>
<evidence type="ECO:0000256" key="2">
    <source>
        <dbReference type="ARBA" id="ARBA00005228"/>
    </source>
</evidence>
<feature type="domain" description="Peptidase S9A N-terminal" evidence="8">
    <location>
        <begin position="10"/>
        <end position="426"/>
    </location>
</feature>
<dbReference type="PRINTS" id="PR00862">
    <property type="entry name" value="PROLIGOPTASE"/>
</dbReference>
<keyword evidence="10" id="KW-1185">Reference proteome</keyword>
<dbReference type="SUPFAM" id="SSF53474">
    <property type="entry name" value="alpha/beta-Hydrolases"/>
    <property type="match status" value="1"/>
</dbReference>
<dbReference type="GO" id="GO:0070012">
    <property type="term" value="F:oligopeptidase activity"/>
    <property type="evidence" value="ECO:0007669"/>
    <property type="project" value="TreeGrafter"/>
</dbReference>
<comment type="caution">
    <text evidence="9">The sequence shown here is derived from an EMBL/GenBank/DDBJ whole genome shotgun (WGS) entry which is preliminary data.</text>
</comment>
<evidence type="ECO:0000256" key="6">
    <source>
        <dbReference type="RuleBase" id="RU368024"/>
    </source>
</evidence>
<dbReference type="Proteomes" id="UP001149090">
    <property type="component" value="Unassembled WGS sequence"/>
</dbReference>
<comment type="similarity">
    <text evidence="2 6">Belongs to the peptidase S9A family.</text>
</comment>
<dbReference type="FunFam" id="3.40.50.1820:FF:000005">
    <property type="entry name" value="Prolyl endopeptidase"/>
    <property type="match status" value="1"/>
</dbReference>
<keyword evidence="3 6" id="KW-0645">Protease</keyword>
<evidence type="ECO:0000256" key="3">
    <source>
        <dbReference type="ARBA" id="ARBA00022670"/>
    </source>
</evidence>
<evidence type="ECO:0000259" key="8">
    <source>
        <dbReference type="Pfam" id="PF02897"/>
    </source>
</evidence>
<dbReference type="Gene3D" id="2.130.10.120">
    <property type="entry name" value="Prolyl oligopeptidase, N-terminal domain"/>
    <property type="match status" value="1"/>
</dbReference>
<dbReference type="Pfam" id="PF00326">
    <property type="entry name" value="Peptidase_S9"/>
    <property type="match status" value="1"/>
</dbReference>
<keyword evidence="5 6" id="KW-0720">Serine protease</keyword>
<dbReference type="FunFam" id="2.130.10.120:FF:000001">
    <property type="entry name" value="Prolyl endopeptidase"/>
    <property type="match status" value="1"/>
</dbReference>
<dbReference type="GO" id="GO:0005829">
    <property type="term" value="C:cytosol"/>
    <property type="evidence" value="ECO:0007669"/>
    <property type="project" value="TreeGrafter"/>
</dbReference>
<dbReference type="InterPro" id="IPR001375">
    <property type="entry name" value="Peptidase_S9_cat"/>
</dbReference>
<name>A0A9Q0LBW0_ANAIG</name>
<dbReference type="PANTHER" id="PTHR42881:SF2">
    <property type="entry name" value="PROLYL ENDOPEPTIDASE"/>
    <property type="match status" value="1"/>
</dbReference>
<dbReference type="EMBL" id="JAPDFW010000103">
    <property type="protein sequence ID" value="KAJ5069529.1"/>
    <property type="molecule type" value="Genomic_DNA"/>
</dbReference>
<evidence type="ECO:0000313" key="9">
    <source>
        <dbReference type="EMBL" id="KAJ5069529.1"/>
    </source>
</evidence>
<dbReference type="Gene3D" id="3.40.50.1820">
    <property type="entry name" value="alpha/beta hydrolase"/>
    <property type="match status" value="1"/>
</dbReference>
<feature type="domain" description="Peptidase S9 prolyl oligopeptidase catalytic" evidence="7">
    <location>
        <begin position="485"/>
        <end position="701"/>
    </location>
</feature>
<dbReference type="InterPro" id="IPR002471">
    <property type="entry name" value="Pept_S9_AS"/>
</dbReference>
<dbReference type="InterPro" id="IPR029058">
    <property type="entry name" value="AB_hydrolase_fold"/>
</dbReference>
<accession>A0A9Q0LBW0</accession>
<reference evidence="9" key="1">
    <citation type="submission" date="2022-10" db="EMBL/GenBank/DDBJ databases">
        <title>Novel sulphate-reducing endosymbionts in the free-living metamonad Anaeramoeba.</title>
        <authorList>
            <person name="Jerlstrom-Hultqvist J."/>
            <person name="Cepicka I."/>
            <person name="Gallot-Lavallee L."/>
            <person name="Salas-Leiva D."/>
            <person name="Curtis B.A."/>
            <person name="Zahonova K."/>
            <person name="Pipaliya S."/>
            <person name="Dacks J."/>
            <person name="Roger A.J."/>
        </authorList>
    </citation>
    <scope>NUCLEOTIDE SEQUENCE</scope>
    <source>
        <strain evidence="9">BMAN</strain>
    </source>
</reference>
<dbReference type="InterPro" id="IPR023302">
    <property type="entry name" value="Pept_S9A_N"/>
</dbReference>
<proteinExistence type="inferred from homology"/>
<evidence type="ECO:0000313" key="10">
    <source>
        <dbReference type="Proteomes" id="UP001149090"/>
    </source>
</evidence>
<comment type="catalytic activity">
    <reaction evidence="1">
        <text>Hydrolysis of Pro-|-Xaa &gt;&gt; Ala-|-Xaa in oligopeptides.</text>
        <dbReference type="EC" id="3.4.21.26"/>
    </reaction>
</comment>
<dbReference type="OMA" id="DGCKNAN"/>
<evidence type="ECO:0000256" key="1">
    <source>
        <dbReference type="ARBA" id="ARBA00001070"/>
    </source>
</evidence>